<evidence type="ECO:0000313" key="3">
    <source>
        <dbReference type="Proteomes" id="UP000478052"/>
    </source>
</evidence>
<gene>
    <name evidence="2" type="ORF">FWK35_00020452</name>
</gene>
<keyword evidence="1" id="KW-0732">Signal</keyword>
<dbReference type="EMBL" id="VUJU01001154">
    <property type="protein sequence ID" value="KAF0766593.1"/>
    <property type="molecule type" value="Genomic_DNA"/>
</dbReference>
<sequence>MSPALLRFVLSLFAAHEVICTAIASRRHNRDVSSLESFHLYPRPAYLPIMPYYEVDIPQQEGKFFGVMAATRYETITVRETVRPVCLYVDGNVPSCDHVIHSNHNNRPQKVPGPANSRRPPAIDYEAYFIEPSKPDTKIEITEIPYRGAFLLTDATVEADDQLQAAEVDASAAVGHETPPLQQAIRPVVEDVQERRAATSGVGLQRQLLQNAIGAASAAVAAGVANVGGVVGMAGAMANAAVGRQQVTVYVTRVDRVVDDRLTATLVPKNCMPARVDALRRCNGAIDPYSAEFPQPPYVLPQSAYMQKQPAVAVDIVSKVGGLVRDFVDAQSAASGNGRLRRYRRTPETDVVAEPL</sequence>
<evidence type="ECO:0000313" key="2">
    <source>
        <dbReference type="EMBL" id="KAF0766593.1"/>
    </source>
</evidence>
<accession>A0A6G0Z7T5</accession>
<comment type="caution">
    <text evidence="2">The sequence shown here is derived from an EMBL/GenBank/DDBJ whole genome shotgun (WGS) entry which is preliminary data.</text>
</comment>
<dbReference type="OrthoDB" id="6630076at2759"/>
<evidence type="ECO:0000256" key="1">
    <source>
        <dbReference type="SAM" id="SignalP"/>
    </source>
</evidence>
<proteinExistence type="predicted"/>
<dbReference type="Proteomes" id="UP000478052">
    <property type="component" value="Unassembled WGS sequence"/>
</dbReference>
<reference evidence="2 3" key="1">
    <citation type="submission" date="2019-08" db="EMBL/GenBank/DDBJ databases">
        <title>Whole genome of Aphis craccivora.</title>
        <authorList>
            <person name="Voronova N.V."/>
            <person name="Shulinski R.S."/>
            <person name="Bandarenka Y.V."/>
            <person name="Zhorov D.G."/>
            <person name="Warner D."/>
        </authorList>
    </citation>
    <scope>NUCLEOTIDE SEQUENCE [LARGE SCALE GENOMIC DNA]</scope>
    <source>
        <strain evidence="2">180601</strain>
        <tissue evidence="2">Whole Body</tissue>
    </source>
</reference>
<protein>
    <submittedName>
        <fullName evidence="2">Uncharacterized protein</fullName>
    </submittedName>
</protein>
<feature type="signal peptide" evidence="1">
    <location>
        <begin position="1"/>
        <end position="20"/>
    </location>
</feature>
<feature type="chain" id="PRO_5026105038" evidence="1">
    <location>
        <begin position="21"/>
        <end position="356"/>
    </location>
</feature>
<organism evidence="2 3">
    <name type="scientific">Aphis craccivora</name>
    <name type="common">Cowpea aphid</name>
    <dbReference type="NCBI Taxonomy" id="307492"/>
    <lineage>
        <taxon>Eukaryota</taxon>
        <taxon>Metazoa</taxon>
        <taxon>Ecdysozoa</taxon>
        <taxon>Arthropoda</taxon>
        <taxon>Hexapoda</taxon>
        <taxon>Insecta</taxon>
        <taxon>Pterygota</taxon>
        <taxon>Neoptera</taxon>
        <taxon>Paraneoptera</taxon>
        <taxon>Hemiptera</taxon>
        <taxon>Sternorrhyncha</taxon>
        <taxon>Aphidomorpha</taxon>
        <taxon>Aphidoidea</taxon>
        <taxon>Aphididae</taxon>
        <taxon>Aphidini</taxon>
        <taxon>Aphis</taxon>
        <taxon>Aphis</taxon>
    </lineage>
</organism>
<dbReference type="AlphaFoldDB" id="A0A6G0Z7T5"/>
<name>A0A6G0Z7T5_APHCR</name>
<keyword evidence="3" id="KW-1185">Reference proteome</keyword>